<accession>A0A4Y8D5L5</accession>
<feature type="compositionally biased region" description="Basic and acidic residues" evidence="1">
    <location>
        <begin position="221"/>
        <end position="231"/>
    </location>
</feature>
<keyword evidence="3" id="KW-1185">Reference proteome</keyword>
<evidence type="ECO:0000313" key="2">
    <source>
        <dbReference type="EMBL" id="TEY69537.1"/>
    </source>
</evidence>
<proteinExistence type="predicted"/>
<dbReference type="Proteomes" id="UP000297299">
    <property type="component" value="Unassembled WGS sequence"/>
</dbReference>
<comment type="caution">
    <text evidence="2">The sequence shown here is derived from an EMBL/GenBank/DDBJ whole genome shotgun (WGS) entry which is preliminary data.</text>
</comment>
<dbReference type="EMBL" id="PHWZ01000114">
    <property type="protein sequence ID" value="TEY69537.1"/>
    <property type="molecule type" value="Genomic_DNA"/>
</dbReference>
<protein>
    <submittedName>
        <fullName evidence="2">Uncharacterized protein</fullName>
    </submittedName>
</protein>
<organism evidence="2 3">
    <name type="scientific">Botryotinia calthae</name>
    <dbReference type="NCBI Taxonomy" id="38488"/>
    <lineage>
        <taxon>Eukaryota</taxon>
        <taxon>Fungi</taxon>
        <taxon>Dikarya</taxon>
        <taxon>Ascomycota</taxon>
        <taxon>Pezizomycotina</taxon>
        <taxon>Leotiomycetes</taxon>
        <taxon>Helotiales</taxon>
        <taxon>Sclerotiniaceae</taxon>
        <taxon>Botryotinia</taxon>
    </lineage>
</organism>
<feature type="region of interest" description="Disordered" evidence="1">
    <location>
        <begin position="221"/>
        <end position="261"/>
    </location>
</feature>
<reference evidence="2 3" key="1">
    <citation type="submission" date="2017-11" db="EMBL/GenBank/DDBJ databases">
        <title>Comparative genomics of Botrytis spp.</title>
        <authorList>
            <person name="Valero-Jimenez C.A."/>
            <person name="Tapia P."/>
            <person name="Veloso J."/>
            <person name="Silva-Moreno E."/>
            <person name="Staats M."/>
            <person name="Valdes J.H."/>
            <person name="Van Kan J.A.L."/>
        </authorList>
    </citation>
    <scope>NUCLEOTIDE SEQUENCE [LARGE SCALE GENOMIC DNA]</scope>
    <source>
        <strain evidence="2 3">MUCL2830</strain>
    </source>
</reference>
<gene>
    <name evidence="2" type="ORF">BOTCAL_0114g00300</name>
</gene>
<dbReference type="AlphaFoldDB" id="A0A4Y8D5L5"/>
<feature type="compositionally biased region" description="Basic and acidic residues" evidence="1">
    <location>
        <begin position="153"/>
        <end position="173"/>
    </location>
</feature>
<evidence type="ECO:0000313" key="3">
    <source>
        <dbReference type="Proteomes" id="UP000297299"/>
    </source>
</evidence>
<sequence>MEESIDTALLFKQIKEKVLRDGDDQGEVTEELFEEDIEILRRGLRRKMPNDTPSQSEVRTANSLCTYFWNKNGIKRAYELFPDAFEPRSTSKTPEVKTEKLALKQGDPETAKELMESWKAEQAAPPIVPQTLIAGIPLHDWLAEQAEKKATALAEKNAEEAKTKSKSANESKARNNKIYWRNRKDALVKKRKIISAIYRGGVNVNAVAFGDPNPFGLLAKKESKEKLKKEGPTPPTEAESEETSKNVTEGGGDAGGDTSVD</sequence>
<evidence type="ECO:0000256" key="1">
    <source>
        <dbReference type="SAM" id="MobiDB-lite"/>
    </source>
</evidence>
<name>A0A4Y8D5L5_9HELO</name>
<feature type="region of interest" description="Disordered" evidence="1">
    <location>
        <begin position="153"/>
        <end position="176"/>
    </location>
</feature>
<dbReference type="OrthoDB" id="3553228at2759"/>